<dbReference type="Proteomes" id="UP000640930">
    <property type="component" value="Unassembled WGS sequence"/>
</dbReference>
<dbReference type="InterPro" id="IPR007353">
    <property type="entry name" value="DUF421"/>
</dbReference>
<evidence type="ECO:0000313" key="10">
    <source>
        <dbReference type="EMBL" id="MBD8028429.1"/>
    </source>
</evidence>
<sequence>MFDILLEYIVKPFAIFVGGYLFLRLSGKKSISQMHSFDLMFILVVGTIVAEPLVTKNPYRALYYGLNFTLLHVIFSYLTLNNKLRWLLVESPTVLLRNGDIDEKGLRKVKMTTGELLSELRVKGYTNPKDISLVSMENSGQISVIPKSYARPLQPSDMDIKAPPTFIPIPIIMNGEILDHNLKFLNKDRKWLEKQLKNEHSKNMNQLSDITLATYNEKGKLDIDTKHPYKNDQKKPANYKPGNEN</sequence>
<feature type="compositionally biased region" description="Basic and acidic residues" evidence="7">
    <location>
        <begin position="221"/>
        <end position="235"/>
    </location>
</feature>
<gene>
    <name evidence="10" type="ORF">H9636_17460</name>
</gene>
<comment type="caution">
    <text evidence="10">The sequence shown here is derived from an EMBL/GenBank/DDBJ whole genome shotgun (WGS) entry which is preliminary data.</text>
</comment>
<evidence type="ECO:0000256" key="1">
    <source>
        <dbReference type="ARBA" id="ARBA00004651"/>
    </source>
</evidence>
<reference evidence="10 11" key="1">
    <citation type="submission" date="2020-08" db="EMBL/GenBank/DDBJ databases">
        <title>A Genomic Blueprint of the Chicken Gut Microbiome.</title>
        <authorList>
            <person name="Gilroy R."/>
            <person name="Ravi A."/>
            <person name="Getino M."/>
            <person name="Pursley I."/>
            <person name="Horton D.L."/>
            <person name="Alikhan N.-F."/>
            <person name="Baker D."/>
            <person name="Gharbi K."/>
            <person name="Hall N."/>
            <person name="Watson M."/>
            <person name="Adriaenssens E.M."/>
            <person name="Foster-Nyarko E."/>
            <person name="Jarju S."/>
            <person name="Secka A."/>
            <person name="Antonio M."/>
            <person name="Oren A."/>
            <person name="Chaudhuri R."/>
            <person name="La Ragione R.M."/>
            <person name="Hildebrand F."/>
            <person name="Pallen M.J."/>
        </authorList>
    </citation>
    <scope>NUCLEOTIDE SEQUENCE [LARGE SCALE GENOMIC DNA]</scope>
    <source>
        <strain evidence="10 11">Re31</strain>
    </source>
</reference>
<feature type="region of interest" description="Disordered" evidence="7">
    <location>
        <begin position="221"/>
        <end position="245"/>
    </location>
</feature>
<evidence type="ECO:0000256" key="3">
    <source>
        <dbReference type="ARBA" id="ARBA00022475"/>
    </source>
</evidence>
<evidence type="ECO:0000256" key="5">
    <source>
        <dbReference type="ARBA" id="ARBA00022989"/>
    </source>
</evidence>
<dbReference type="InterPro" id="IPR023090">
    <property type="entry name" value="UPF0702_alpha/beta_dom_sf"/>
</dbReference>
<keyword evidence="3" id="KW-1003">Cell membrane</keyword>
<name>A0ABR8XGX7_9BACL</name>
<feature type="transmembrane region" description="Helical" evidence="8">
    <location>
        <begin position="6"/>
        <end position="25"/>
    </location>
</feature>
<evidence type="ECO:0000256" key="8">
    <source>
        <dbReference type="SAM" id="Phobius"/>
    </source>
</evidence>
<dbReference type="PANTHER" id="PTHR34582:SF6">
    <property type="entry name" value="UPF0702 TRANSMEMBRANE PROTEIN YCAP"/>
    <property type="match status" value="1"/>
</dbReference>
<evidence type="ECO:0000256" key="2">
    <source>
        <dbReference type="ARBA" id="ARBA00006448"/>
    </source>
</evidence>
<protein>
    <submittedName>
        <fullName evidence="10">DUF421 domain-containing protein</fullName>
    </submittedName>
</protein>
<feature type="transmembrane region" description="Helical" evidence="8">
    <location>
        <begin position="37"/>
        <end position="55"/>
    </location>
</feature>
<evidence type="ECO:0000313" key="11">
    <source>
        <dbReference type="Proteomes" id="UP000640930"/>
    </source>
</evidence>
<dbReference type="Gene3D" id="3.30.240.20">
    <property type="entry name" value="bsu07140 like domains"/>
    <property type="match status" value="2"/>
</dbReference>
<accession>A0ABR8XGX7</accession>
<dbReference type="PANTHER" id="PTHR34582">
    <property type="entry name" value="UPF0702 TRANSMEMBRANE PROTEIN YCAP"/>
    <property type="match status" value="1"/>
</dbReference>
<organism evidence="10 11">
    <name type="scientific">Ureibacillus galli</name>
    <dbReference type="NCBI Taxonomy" id="2762222"/>
    <lineage>
        <taxon>Bacteria</taxon>
        <taxon>Bacillati</taxon>
        <taxon>Bacillota</taxon>
        <taxon>Bacilli</taxon>
        <taxon>Bacillales</taxon>
        <taxon>Caryophanaceae</taxon>
        <taxon>Ureibacillus</taxon>
    </lineage>
</organism>
<keyword evidence="4 8" id="KW-0812">Transmembrane</keyword>
<feature type="transmembrane region" description="Helical" evidence="8">
    <location>
        <begin position="61"/>
        <end position="80"/>
    </location>
</feature>
<feature type="domain" description="YetF C-terminal" evidence="9">
    <location>
        <begin position="81"/>
        <end position="215"/>
    </location>
</feature>
<comment type="subcellular location">
    <subcellularLocation>
        <location evidence="1">Cell membrane</location>
        <topology evidence="1">Multi-pass membrane protein</topology>
    </subcellularLocation>
</comment>
<evidence type="ECO:0000256" key="6">
    <source>
        <dbReference type="ARBA" id="ARBA00023136"/>
    </source>
</evidence>
<evidence type="ECO:0000256" key="4">
    <source>
        <dbReference type="ARBA" id="ARBA00022692"/>
    </source>
</evidence>
<keyword evidence="5 8" id="KW-1133">Transmembrane helix</keyword>
<evidence type="ECO:0000256" key="7">
    <source>
        <dbReference type="SAM" id="MobiDB-lite"/>
    </source>
</evidence>
<proteinExistence type="inferred from homology"/>
<evidence type="ECO:0000259" key="9">
    <source>
        <dbReference type="Pfam" id="PF04239"/>
    </source>
</evidence>
<dbReference type="Pfam" id="PF04239">
    <property type="entry name" value="DUF421"/>
    <property type="match status" value="1"/>
</dbReference>
<comment type="similarity">
    <text evidence="2">Belongs to the UPF0702 family.</text>
</comment>
<dbReference type="EMBL" id="JACSQA010000040">
    <property type="protein sequence ID" value="MBD8028429.1"/>
    <property type="molecule type" value="Genomic_DNA"/>
</dbReference>
<keyword evidence="6 8" id="KW-0472">Membrane</keyword>
<keyword evidence="11" id="KW-1185">Reference proteome</keyword>
<dbReference type="RefSeq" id="WP_191708838.1">
    <property type="nucleotide sequence ID" value="NZ_JACSQA010000040.1"/>
</dbReference>